<evidence type="ECO:0000256" key="6">
    <source>
        <dbReference type="ARBA" id="ARBA00012518"/>
    </source>
</evidence>
<dbReference type="GO" id="GO:0008762">
    <property type="term" value="F:UDP-N-acetylmuramate dehydrogenase activity"/>
    <property type="evidence" value="ECO:0007669"/>
    <property type="project" value="UniProtKB-UniRule"/>
</dbReference>
<dbReference type="GO" id="GO:0071555">
    <property type="term" value="P:cell wall organization"/>
    <property type="evidence" value="ECO:0007669"/>
    <property type="project" value="UniProtKB-KW"/>
</dbReference>
<comment type="similarity">
    <text evidence="5 20">Belongs to the MurB family.</text>
</comment>
<dbReference type="SUPFAM" id="SSF56176">
    <property type="entry name" value="FAD-binding/transporter-associated domain-like"/>
    <property type="match status" value="1"/>
</dbReference>
<keyword evidence="11 20" id="KW-0274">FAD</keyword>
<dbReference type="InterPro" id="IPR011601">
    <property type="entry name" value="MurB_C"/>
</dbReference>
<comment type="cofactor">
    <cofactor evidence="1 20">
        <name>FAD</name>
        <dbReference type="ChEBI" id="CHEBI:57692"/>
    </cofactor>
</comment>
<keyword evidence="15 20" id="KW-0560">Oxidoreductase</keyword>
<evidence type="ECO:0000256" key="15">
    <source>
        <dbReference type="ARBA" id="ARBA00023002"/>
    </source>
</evidence>
<evidence type="ECO:0000256" key="3">
    <source>
        <dbReference type="ARBA" id="ARBA00004496"/>
    </source>
</evidence>
<dbReference type="Gene3D" id="3.90.78.10">
    <property type="entry name" value="UDP-N-acetylenolpyruvoylglucosamine reductase, C-terminal domain"/>
    <property type="match status" value="1"/>
</dbReference>
<comment type="pathway">
    <text evidence="4 20">Cell wall biogenesis; peptidoglycan biosynthesis.</text>
</comment>
<dbReference type="InterPro" id="IPR006094">
    <property type="entry name" value="Oxid_FAD_bind_N"/>
</dbReference>
<dbReference type="SUPFAM" id="SSF56194">
    <property type="entry name" value="Uridine diphospho-N-Acetylenolpyruvylglucosamine reductase, MurB, C-terminal domain"/>
    <property type="match status" value="1"/>
</dbReference>
<dbReference type="UniPathway" id="UPA00219"/>
<feature type="active site" description="Proton donor" evidence="20">
    <location>
        <position position="224"/>
    </location>
</feature>
<evidence type="ECO:0000256" key="9">
    <source>
        <dbReference type="ARBA" id="ARBA00022618"/>
    </source>
</evidence>
<dbReference type="Proteomes" id="UP000194968">
    <property type="component" value="Unassembled WGS sequence"/>
</dbReference>
<evidence type="ECO:0000256" key="11">
    <source>
        <dbReference type="ARBA" id="ARBA00022827"/>
    </source>
</evidence>
<dbReference type="Gene3D" id="3.30.43.10">
    <property type="entry name" value="Uridine Diphospho-n-acetylenolpyruvylglucosamine Reductase, domain 2"/>
    <property type="match status" value="1"/>
</dbReference>
<dbReference type="GO" id="GO:0051301">
    <property type="term" value="P:cell division"/>
    <property type="evidence" value="ECO:0007669"/>
    <property type="project" value="UniProtKB-KW"/>
</dbReference>
<proteinExistence type="inferred from homology"/>
<feature type="domain" description="FAD-binding PCMH-type" evidence="21">
    <location>
        <begin position="11"/>
        <end position="178"/>
    </location>
</feature>
<dbReference type="NCBIfam" id="NF000755">
    <property type="entry name" value="PRK00046.1"/>
    <property type="match status" value="1"/>
</dbReference>
<evidence type="ECO:0000256" key="20">
    <source>
        <dbReference type="HAMAP-Rule" id="MF_00037"/>
    </source>
</evidence>
<keyword evidence="10 20" id="KW-0285">Flavoprotein</keyword>
<dbReference type="InterPro" id="IPR016169">
    <property type="entry name" value="FAD-bd_PCMH_sub2"/>
</dbReference>
<dbReference type="GO" id="GO:0008360">
    <property type="term" value="P:regulation of cell shape"/>
    <property type="evidence" value="ECO:0007669"/>
    <property type="project" value="UniProtKB-KW"/>
</dbReference>
<evidence type="ECO:0000313" key="23">
    <source>
        <dbReference type="Proteomes" id="UP000194968"/>
    </source>
</evidence>
<dbReference type="EMBL" id="NASK01000102">
    <property type="protein sequence ID" value="OTQ48520.1"/>
    <property type="molecule type" value="Genomic_DNA"/>
</dbReference>
<keyword evidence="9 20" id="KW-0132">Cell division</keyword>
<keyword evidence="12 20" id="KW-0521">NADP</keyword>
<comment type="caution">
    <text evidence="22">The sequence shown here is derived from an EMBL/GenBank/DDBJ whole genome shotgun (WGS) entry which is preliminary data.</text>
</comment>
<dbReference type="NCBIfam" id="TIGR00179">
    <property type="entry name" value="murB"/>
    <property type="match status" value="1"/>
</dbReference>
<dbReference type="RefSeq" id="WP_086321036.1">
    <property type="nucleotide sequence ID" value="NZ_CP132382.1"/>
</dbReference>
<dbReference type="Pfam" id="PF02873">
    <property type="entry name" value="MurB_C"/>
    <property type="match status" value="1"/>
</dbReference>
<dbReference type="GO" id="GO:0009252">
    <property type="term" value="P:peptidoglycan biosynthetic process"/>
    <property type="evidence" value="ECO:0007669"/>
    <property type="project" value="UniProtKB-UniRule"/>
</dbReference>
<evidence type="ECO:0000259" key="21">
    <source>
        <dbReference type="PROSITE" id="PS51387"/>
    </source>
</evidence>
<dbReference type="EC" id="1.3.1.98" evidence="6 20"/>
<keyword evidence="8 20" id="KW-0963">Cytoplasm</keyword>
<comment type="subcellular location">
    <subcellularLocation>
        <location evidence="3 20">Cytoplasm</location>
    </subcellularLocation>
</comment>
<dbReference type="PROSITE" id="PS51387">
    <property type="entry name" value="FAD_PCMH"/>
    <property type="match status" value="1"/>
</dbReference>
<evidence type="ECO:0000256" key="16">
    <source>
        <dbReference type="ARBA" id="ARBA00023306"/>
    </source>
</evidence>
<evidence type="ECO:0000256" key="13">
    <source>
        <dbReference type="ARBA" id="ARBA00022960"/>
    </source>
</evidence>
<keyword evidence="17 20" id="KW-0961">Cell wall biogenesis/degradation</keyword>
<gene>
    <name evidence="20" type="primary">murB</name>
    <name evidence="22" type="ORF">B6D06_10160</name>
</gene>
<sequence length="336" mass="37327">MNQKIPNTFALDVYANRVETVTTVEQLMQVWKNNLDNQPFIIIGQGSNTLFTENFAGTIIVNRIKGLTITESATHWHLKVGAGEYWHDLVANTINQNIPGLENLALIPGCVGSAPIQNIGAYGVEFQKVADYVELLEFATGKIISVTDGQYGYRESIFKQKYANDYAVVYVGIKLPKQWDPVLTYGELRNFDPKTVTPKMIFDKVCEIRRSKLPDPSVLGNGGSFFKNPVVDKKLADKLLEKYPTMPIYPQTADQIKLAAGWLIDQCGLKGYQIGGAAVHQQQALVLVNKDNATAQDVVALARYIINAVLQKFSVHLSPEIRFMGATGEIDVDKFL</sequence>
<dbReference type="AlphaFoldDB" id="A0A242NSJ5"/>
<keyword evidence="13 20" id="KW-0133">Cell shape</keyword>
<feature type="active site" evidence="20">
    <location>
        <position position="320"/>
    </location>
</feature>
<evidence type="ECO:0000256" key="4">
    <source>
        <dbReference type="ARBA" id="ARBA00004752"/>
    </source>
</evidence>
<evidence type="ECO:0000256" key="19">
    <source>
        <dbReference type="ARBA" id="ARBA00048914"/>
    </source>
</evidence>
<dbReference type="PANTHER" id="PTHR21071:SF4">
    <property type="entry name" value="UDP-N-ACETYLENOLPYRUVOYLGLUCOSAMINE REDUCTASE"/>
    <property type="match status" value="1"/>
</dbReference>
<comment type="function">
    <text evidence="2 20">Cell wall formation.</text>
</comment>
<dbReference type="HAMAP" id="MF_00037">
    <property type="entry name" value="MurB"/>
    <property type="match status" value="1"/>
</dbReference>
<evidence type="ECO:0000256" key="8">
    <source>
        <dbReference type="ARBA" id="ARBA00022490"/>
    </source>
</evidence>
<evidence type="ECO:0000256" key="12">
    <source>
        <dbReference type="ARBA" id="ARBA00022857"/>
    </source>
</evidence>
<evidence type="ECO:0000313" key="22">
    <source>
        <dbReference type="EMBL" id="OTQ48520.1"/>
    </source>
</evidence>
<dbReference type="InterPro" id="IPR016166">
    <property type="entry name" value="FAD-bd_PCMH"/>
</dbReference>
<dbReference type="Gene3D" id="3.30.465.10">
    <property type="match status" value="1"/>
</dbReference>
<evidence type="ECO:0000256" key="10">
    <source>
        <dbReference type="ARBA" id="ARBA00022630"/>
    </source>
</evidence>
<dbReference type="GO" id="GO:0071949">
    <property type="term" value="F:FAD binding"/>
    <property type="evidence" value="ECO:0007669"/>
    <property type="project" value="InterPro"/>
</dbReference>
<organism evidence="22 23">
    <name type="scientific">Gilliamella apis</name>
    <dbReference type="NCBI Taxonomy" id="1970738"/>
    <lineage>
        <taxon>Bacteria</taxon>
        <taxon>Pseudomonadati</taxon>
        <taxon>Pseudomonadota</taxon>
        <taxon>Gammaproteobacteria</taxon>
        <taxon>Orbales</taxon>
        <taxon>Orbaceae</taxon>
        <taxon>Gilliamella</taxon>
    </lineage>
</organism>
<comment type="catalytic activity">
    <reaction evidence="19 20">
        <text>UDP-N-acetyl-alpha-D-muramate + NADP(+) = UDP-N-acetyl-3-O-(1-carboxyvinyl)-alpha-D-glucosamine + NADPH + H(+)</text>
        <dbReference type="Rhea" id="RHEA:12248"/>
        <dbReference type="ChEBI" id="CHEBI:15378"/>
        <dbReference type="ChEBI" id="CHEBI:57783"/>
        <dbReference type="ChEBI" id="CHEBI:58349"/>
        <dbReference type="ChEBI" id="CHEBI:68483"/>
        <dbReference type="ChEBI" id="CHEBI:70757"/>
        <dbReference type="EC" id="1.3.1.98"/>
    </reaction>
</comment>
<dbReference type="InterPro" id="IPR016167">
    <property type="entry name" value="FAD-bd_PCMH_sub1"/>
</dbReference>
<evidence type="ECO:0000256" key="2">
    <source>
        <dbReference type="ARBA" id="ARBA00003921"/>
    </source>
</evidence>
<accession>A0A242NSJ5</accession>
<keyword evidence="14 20" id="KW-0573">Peptidoglycan synthesis</keyword>
<evidence type="ECO:0000256" key="17">
    <source>
        <dbReference type="ARBA" id="ARBA00023316"/>
    </source>
</evidence>
<keyword evidence="16 20" id="KW-0131">Cell cycle</keyword>
<dbReference type="GO" id="GO:0005829">
    <property type="term" value="C:cytosol"/>
    <property type="evidence" value="ECO:0007669"/>
    <property type="project" value="TreeGrafter"/>
</dbReference>
<dbReference type="PANTHER" id="PTHR21071">
    <property type="entry name" value="UDP-N-ACETYLENOLPYRUVOYLGLUCOSAMINE REDUCTASE"/>
    <property type="match status" value="1"/>
</dbReference>
<dbReference type="Pfam" id="PF01565">
    <property type="entry name" value="FAD_binding_4"/>
    <property type="match status" value="1"/>
</dbReference>
<evidence type="ECO:0000256" key="1">
    <source>
        <dbReference type="ARBA" id="ARBA00001974"/>
    </source>
</evidence>
<dbReference type="InterPro" id="IPR036635">
    <property type="entry name" value="MurB_C_sf"/>
</dbReference>
<evidence type="ECO:0000256" key="5">
    <source>
        <dbReference type="ARBA" id="ARBA00010485"/>
    </source>
</evidence>
<reference evidence="22 23" key="1">
    <citation type="submission" date="2017-03" db="EMBL/GenBank/DDBJ databases">
        <title>Comparative genomics of honeybee gut symbionts reveal geographically distinct and subgroup specific antibiotic resistance.</title>
        <authorList>
            <person name="Ludvigsen J."/>
            <person name="Porcellato D."/>
            <person name="Labee-Lund T.M."/>
            <person name="Amdam G.V."/>
            <person name="Rudi K."/>
        </authorList>
    </citation>
    <scope>NUCLEOTIDE SEQUENCE [LARGE SCALE GENOMIC DNA]</scope>
    <source>
        <strain evidence="22 23">A-4-12</strain>
    </source>
</reference>
<name>A0A242NSJ5_9GAMM</name>
<evidence type="ECO:0000256" key="7">
    <source>
        <dbReference type="ARBA" id="ARBA00015188"/>
    </source>
</evidence>
<dbReference type="OrthoDB" id="9804753at2"/>
<dbReference type="InterPro" id="IPR003170">
    <property type="entry name" value="MurB"/>
</dbReference>
<protein>
    <recommendedName>
        <fullName evidence="7 20">UDP-N-acetylenolpyruvoylglucosamine reductase</fullName>
        <ecNumber evidence="6 20">1.3.1.98</ecNumber>
    </recommendedName>
    <alternativeName>
        <fullName evidence="18 20">UDP-N-acetylmuramate dehydrogenase</fullName>
    </alternativeName>
</protein>
<evidence type="ECO:0000256" key="14">
    <source>
        <dbReference type="ARBA" id="ARBA00022984"/>
    </source>
</evidence>
<dbReference type="GeneID" id="99744657"/>
<dbReference type="InterPro" id="IPR036318">
    <property type="entry name" value="FAD-bd_PCMH-like_sf"/>
</dbReference>
<feature type="active site" evidence="20">
    <location>
        <position position="154"/>
    </location>
</feature>
<evidence type="ECO:0000256" key="18">
    <source>
        <dbReference type="ARBA" id="ARBA00031026"/>
    </source>
</evidence>